<dbReference type="Gene3D" id="3.40.50.720">
    <property type="entry name" value="NAD(P)-binding Rossmann-like Domain"/>
    <property type="match status" value="1"/>
</dbReference>
<name>A0ABQ8VNM0_9AGAR</name>
<feature type="region of interest" description="Disordered" evidence="1">
    <location>
        <begin position="72"/>
        <end position="95"/>
    </location>
</feature>
<gene>
    <name evidence="2" type="ORF">C8R41DRAFT_865140</name>
</gene>
<sequence>MAGQNFLGNQARIFIIGYEIFDDLALTGFKYIRVIDLDTIGISNSNHVGKSKAIVAAEFIMNRVPGVLVAPENNEKEKEKTRENGEQMKHGRGISATERTMIRNHREYISLAEIKAGAPIRRSSRSAPREHPRYCIFAHGISVYSNVDVDKYKSLLQVTDFFADHSRQHTIKEVYAMKPVWTAGFSFGFVNVKESFLTAGIENECIIDGVHAQVDETDDETDEDEVADKNRMK</sequence>
<reference evidence="2" key="1">
    <citation type="submission" date="2022-08" db="EMBL/GenBank/DDBJ databases">
        <title>A Global Phylogenomic Analysis of the Shiitake Genus Lentinula.</title>
        <authorList>
            <consortium name="DOE Joint Genome Institute"/>
            <person name="Sierra-Patev S."/>
            <person name="Min B."/>
            <person name="Naranjo-Ortiz M."/>
            <person name="Looney B."/>
            <person name="Konkel Z."/>
            <person name="Slot J.C."/>
            <person name="Sakamoto Y."/>
            <person name="Steenwyk J.L."/>
            <person name="Rokas A."/>
            <person name="Carro J."/>
            <person name="Camarero S."/>
            <person name="Ferreira P."/>
            <person name="Molpeceres G."/>
            <person name="Ruiz-Duenas F.J."/>
            <person name="Serrano A."/>
            <person name="Henrissat B."/>
            <person name="Drula E."/>
            <person name="Hughes K.W."/>
            <person name="Mata J.L."/>
            <person name="Ishikawa N.K."/>
            <person name="Vargas-Isla R."/>
            <person name="Ushijima S."/>
            <person name="Smith C.A."/>
            <person name="Ahrendt S."/>
            <person name="Andreopoulos W."/>
            <person name="He G."/>
            <person name="Labutti K."/>
            <person name="Lipzen A."/>
            <person name="Ng V."/>
            <person name="Riley R."/>
            <person name="Sandor L."/>
            <person name="Barry K."/>
            <person name="Martinez A.T."/>
            <person name="Xiao Y."/>
            <person name="Gibbons J.G."/>
            <person name="Terashima K."/>
            <person name="Grigoriev I.V."/>
            <person name="Hibbett D.S."/>
        </authorList>
    </citation>
    <scope>NUCLEOTIDE SEQUENCE</scope>
    <source>
        <strain evidence="2">RHP3577 ss4</strain>
    </source>
</reference>
<organism evidence="2 3">
    <name type="scientific">Lentinula lateritia</name>
    <dbReference type="NCBI Taxonomy" id="40482"/>
    <lineage>
        <taxon>Eukaryota</taxon>
        <taxon>Fungi</taxon>
        <taxon>Dikarya</taxon>
        <taxon>Basidiomycota</taxon>
        <taxon>Agaricomycotina</taxon>
        <taxon>Agaricomycetes</taxon>
        <taxon>Agaricomycetidae</taxon>
        <taxon>Agaricales</taxon>
        <taxon>Marasmiineae</taxon>
        <taxon>Omphalotaceae</taxon>
        <taxon>Lentinula</taxon>
    </lineage>
</organism>
<dbReference type="InterPro" id="IPR035985">
    <property type="entry name" value="Ubiquitin-activating_enz"/>
</dbReference>
<feature type="region of interest" description="Disordered" evidence="1">
    <location>
        <begin position="212"/>
        <end position="233"/>
    </location>
</feature>
<feature type="compositionally biased region" description="Acidic residues" evidence="1">
    <location>
        <begin position="215"/>
        <end position="226"/>
    </location>
</feature>
<evidence type="ECO:0000313" key="2">
    <source>
        <dbReference type="EMBL" id="KAJ4497987.1"/>
    </source>
</evidence>
<dbReference type="EMBL" id="JANVFT010000018">
    <property type="protein sequence ID" value="KAJ4497987.1"/>
    <property type="molecule type" value="Genomic_DNA"/>
</dbReference>
<evidence type="ECO:0000256" key="1">
    <source>
        <dbReference type="SAM" id="MobiDB-lite"/>
    </source>
</evidence>
<feature type="compositionally biased region" description="Basic and acidic residues" evidence="1">
    <location>
        <begin position="73"/>
        <end position="89"/>
    </location>
</feature>
<protein>
    <submittedName>
        <fullName evidence="2">Uncharacterized protein</fullName>
    </submittedName>
</protein>
<proteinExistence type="predicted"/>
<dbReference type="Proteomes" id="UP001150217">
    <property type="component" value="Unassembled WGS sequence"/>
</dbReference>
<comment type="caution">
    <text evidence="2">The sequence shown here is derived from an EMBL/GenBank/DDBJ whole genome shotgun (WGS) entry which is preliminary data.</text>
</comment>
<dbReference type="SUPFAM" id="SSF69572">
    <property type="entry name" value="Activating enzymes of the ubiquitin-like proteins"/>
    <property type="match status" value="1"/>
</dbReference>
<evidence type="ECO:0000313" key="3">
    <source>
        <dbReference type="Proteomes" id="UP001150217"/>
    </source>
</evidence>
<accession>A0ABQ8VNM0</accession>
<keyword evidence="3" id="KW-1185">Reference proteome</keyword>